<organism evidence="5 6">
    <name type="scientific">Xylophilus rhododendri</name>
    <dbReference type="NCBI Taxonomy" id="2697032"/>
    <lineage>
        <taxon>Bacteria</taxon>
        <taxon>Pseudomonadati</taxon>
        <taxon>Pseudomonadota</taxon>
        <taxon>Betaproteobacteria</taxon>
        <taxon>Burkholderiales</taxon>
        <taxon>Xylophilus</taxon>
    </lineage>
</organism>
<reference evidence="5 6" key="1">
    <citation type="submission" date="2020-01" db="EMBL/GenBank/DDBJ databases">
        <title>Genome sequencing of strain KACC 21265.</title>
        <authorList>
            <person name="Heo J."/>
            <person name="Kim S.-J."/>
            <person name="Kim J.-S."/>
            <person name="Hong S.-B."/>
            <person name="Kwon S.-W."/>
        </authorList>
    </citation>
    <scope>NUCLEOTIDE SEQUENCE [LARGE SCALE GENOMIC DNA]</scope>
    <source>
        <strain evidence="5 6">KACC 21265</strain>
    </source>
</reference>
<evidence type="ECO:0000256" key="1">
    <source>
        <dbReference type="ARBA" id="ARBA00022603"/>
    </source>
</evidence>
<dbReference type="Pfam" id="PF13649">
    <property type="entry name" value="Methyltransf_25"/>
    <property type="match status" value="1"/>
</dbReference>
<evidence type="ECO:0000256" key="3">
    <source>
        <dbReference type="ARBA" id="ARBA00022691"/>
    </source>
</evidence>
<evidence type="ECO:0000259" key="4">
    <source>
        <dbReference type="Pfam" id="PF13649"/>
    </source>
</evidence>
<dbReference type="EMBL" id="CP047650">
    <property type="protein sequence ID" value="QHI97290.1"/>
    <property type="molecule type" value="Genomic_DNA"/>
</dbReference>
<evidence type="ECO:0000313" key="5">
    <source>
        <dbReference type="EMBL" id="QHI97290.1"/>
    </source>
</evidence>
<dbReference type="PANTHER" id="PTHR43464">
    <property type="entry name" value="METHYLTRANSFERASE"/>
    <property type="match status" value="1"/>
</dbReference>
<feature type="domain" description="Methyltransferase" evidence="4">
    <location>
        <begin position="26"/>
        <end position="107"/>
    </location>
</feature>
<dbReference type="SUPFAM" id="SSF53335">
    <property type="entry name" value="S-adenosyl-L-methionine-dependent methyltransferases"/>
    <property type="match status" value="1"/>
</dbReference>
<dbReference type="GO" id="GO:0008168">
    <property type="term" value="F:methyltransferase activity"/>
    <property type="evidence" value="ECO:0007669"/>
    <property type="project" value="UniProtKB-KW"/>
</dbReference>
<dbReference type="Proteomes" id="UP000464787">
    <property type="component" value="Chromosome"/>
</dbReference>
<dbReference type="AlphaFoldDB" id="A0A857J0A0"/>
<dbReference type="PANTHER" id="PTHR43464:SF19">
    <property type="entry name" value="UBIQUINONE BIOSYNTHESIS O-METHYLTRANSFERASE, MITOCHONDRIAL"/>
    <property type="match status" value="1"/>
</dbReference>
<dbReference type="KEGG" id="xyk:GT347_04425"/>
<keyword evidence="6" id="KW-1185">Reference proteome</keyword>
<dbReference type="GO" id="GO:0032259">
    <property type="term" value="P:methylation"/>
    <property type="evidence" value="ECO:0007669"/>
    <property type="project" value="UniProtKB-KW"/>
</dbReference>
<dbReference type="InterPro" id="IPR041698">
    <property type="entry name" value="Methyltransf_25"/>
</dbReference>
<name>A0A857J0A0_9BURK</name>
<keyword evidence="1 5" id="KW-0489">Methyltransferase</keyword>
<dbReference type="Gene3D" id="3.40.50.150">
    <property type="entry name" value="Vaccinia Virus protein VP39"/>
    <property type="match status" value="1"/>
</dbReference>
<gene>
    <name evidence="5" type="ORF">GT347_04425</name>
</gene>
<dbReference type="CDD" id="cd02440">
    <property type="entry name" value="AdoMet_MTases"/>
    <property type="match status" value="1"/>
</dbReference>
<evidence type="ECO:0000256" key="2">
    <source>
        <dbReference type="ARBA" id="ARBA00022679"/>
    </source>
</evidence>
<protein>
    <submittedName>
        <fullName evidence="5">Methyltransferase domain-containing protein</fullName>
    </submittedName>
</protein>
<accession>A0A857J0A0</accession>
<proteinExistence type="predicted"/>
<evidence type="ECO:0000313" key="6">
    <source>
        <dbReference type="Proteomes" id="UP000464787"/>
    </source>
</evidence>
<dbReference type="RefSeq" id="WP_160550808.1">
    <property type="nucleotide sequence ID" value="NZ_CP047650.1"/>
</dbReference>
<dbReference type="InterPro" id="IPR029063">
    <property type="entry name" value="SAM-dependent_MTases_sf"/>
</dbReference>
<keyword evidence="3" id="KW-0949">S-adenosyl-L-methionine</keyword>
<keyword evidence="2 5" id="KW-0808">Transferase</keyword>
<sequence length="182" mass="19704">MHSGPDAPSEWILRWSPLVPPGARLLDLACGAGRHLRWFAGRGVQTLGVDRSPEAVQAAQACGEGLLADLENAPWPLPGRRFDAVVVTNYLHRPLLPRIVESLAPGGLLLYETFALGQETVGRPSRPEFLLRPGELLGACQGLHVLAYEDGWLPAPRRVQRIAALAISDFVPKNTGPLHPHG</sequence>